<name>A0AAN8JPB0_PATCE</name>
<comment type="caution">
    <text evidence="1">The sequence shown here is derived from an EMBL/GenBank/DDBJ whole genome shotgun (WGS) entry which is preliminary data.</text>
</comment>
<keyword evidence="2" id="KW-1185">Reference proteome</keyword>
<proteinExistence type="predicted"/>
<organism evidence="1 2">
    <name type="scientific">Patella caerulea</name>
    <name type="common">Rayed Mediterranean limpet</name>
    <dbReference type="NCBI Taxonomy" id="87958"/>
    <lineage>
        <taxon>Eukaryota</taxon>
        <taxon>Metazoa</taxon>
        <taxon>Spiralia</taxon>
        <taxon>Lophotrochozoa</taxon>
        <taxon>Mollusca</taxon>
        <taxon>Gastropoda</taxon>
        <taxon>Patellogastropoda</taxon>
        <taxon>Patelloidea</taxon>
        <taxon>Patellidae</taxon>
        <taxon>Patella</taxon>
    </lineage>
</organism>
<evidence type="ECO:0000313" key="2">
    <source>
        <dbReference type="Proteomes" id="UP001347796"/>
    </source>
</evidence>
<dbReference type="EMBL" id="JAZGQO010000008">
    <property type="protein sequence ID" value="KAK6180457.1"/>
    <property type="molecule type" value="Genomic_DNA"/>
</dbReference>
<evidence type="ECO:0000313" key="1">
    <source>
        <dbReference type="EMBL" id="KAK6180457.1"/>
    </source>
</evidence>
<sequence length="128" mass="14471">MSSHSDFGYKCSQCKNVSNRPAIEHPWYNLGAGKKSQHEVYEKGEGGVQRFCGKHEKRDKKCQARSESERHGARATAVCEVMPLQAPWNPSTTSTLPKSSLCHFWETSPLYLGEFLPWEAILCVVKGW</sequence>
<reference evidence="1 2" key="1">
    <citation type="submission" date="2024-01" db="EMBL/GenBank/DDBJ databases">
        <title>The genome of the rayed Mediterranean limpet Patella caerulea (Linnaeus, 1758).</title>
        <authorList>
            <person name="Anh-Thu Weber A."/>
            <person name="Halstead-Nussloch G."/>
        </authorList>
    </citation>
    <scope>NUCLEOTIDE SEQUENCE [LARGE SCALE GENOMIC DNA]</scope>
    <source>
        <strain evidence="1">AATW-2023a</strain>
        <tissue evidence="1">Whole specimen</tissue>
    </source>
</reference>
<dbReference type="Proteomes" id="UP001347796">
    <property type="component" value="Unassembled WGS sequence"/>
</dbReference>
<protein>
    <submittedName>
        <fullName evidence="1">Uncharacterized protein</fullName>
    </submittedName>
</protein>
<accession>A0AAN8JPB0</accession>
<gene>
    <name evidence="1" type="ORF">SNE40_012608</name>
</gene>
<dbReference type="AlphaFoldDB" id="A0AAN8JPB0"/>